<evidence type="ECO:0000313" key="1">
    <source>
        <dbReference type="EMBL" id="CAE0263849.1"/>
    </source>
</evidence>
<reference evidence="1" key="1">
    <citation type="submission" date="2021-01" db="EMBL/GenBank/DDBJ databases">
        <authorList>
            <person name="Corre E."/>
            <person name="Pelletier E."/>
            <person name="Niang G."/>
            <person name="Scheremetjew M."/>
            <person name="Finn R."/>
            <person name="Kale V."/>
            <person name="Holt S."/>
            <person name="Cochrane G."/>
            <person name="Meng A."/>
            <person name="Brown T."/>
            <person name="Cohen L."/>
        </authorList>
    </citation>
    <scope>NUCLEOTIDE SEQUENCE</scope>
    <source>
        <strain evidence="1">NIES-2562</strain>
    </source>
</reference>
<protein>
    <submittedName>
        <fullName evidence="1">Uncharacterized protein</fullName>
    </submittedName>
</protein>
<name>A0A7S3GEJ6_9EUKA</name>
<gene>
    <name evidence="1" type="ORF">PBIL07802_LOCUS26152</name>
</gene>
<proteinExistence type="predicted"/>
<dbReference type="AlphaFoldDB" id="A0A7S3GEJ6"/>
<accession>A0A7S3GEJ6</accession>
<organism evidence="1">
    <name type="scientific">Palpitomonas bilix</name>
    <dbReference type="NCBI Taxonomy" id="652834"/>
    <lineage>
        <taxon>Eukaryota</taxon>
        <taxon>Eukaryota incertae sedis</taxon>
    </lineage>
</organism>
<dbReference type="EMBL" id="HBIB01040228">
    <property type="protein sequence ID" value="CAE0263849.1"/>
    <property type="molecule type" value="Transcribed_RNA"/>
</dbReference>
<sequence length="115" mass="12905">MKMLGGAVVITPSVFVVHQNHKKGQWAEKVAANDETVKKIVTEKIRSYLDDIKSSRMLSTCSFPSTRARTQYIDGEQLFDDVKEYKKGTPGLPTPDQSRAAHARLEDVQLVWVDA</sequence>